<evidence type="ECO:0000259" key="8">
    <source>
        <dbReference type="PROSITE" id="PS51382"/>
    </source>
</evidence>
<dbReference type="SMART" id="SM00184">
    <property type="entry name" value="RING"/>
    <property type="match status" value="1"/>
</dbReference>
<evidence type="ECO:0000313" key="10">
    <source>
        <dbReference type="Proteomes" id="UP001152885"/>
    </source>
</evidence>
<keyword evidence="3" id="KW-0862">Zinc</keyword>
<feature type="compositionally biased region" description="Low complexity" evidence="6">
    <location>
        <begin position="150"/>
        <end position="159"/>
    </location>
</feature>
<dbReference type="Pfam" id="PF03105">
    <property type="entry name" value="SPX"/>
    <property type="match status" value="1"/>
</dbReference>
<evidence type="ECO:0000259" key="7">
    <source>
        <dbReference type="PROSITE" id="PS50089"/>
    </source>
</evidence>
<dbReference type="SUPFAM" id="SSF57850">
    <property type="entry name" value="RING/U-box"/>
    <property type="match status" value="1"/>
</dbReference>
<evidence type="ECO:0000256" key="1">
    <source>
        <dbReference type="ARBA" id="ARBA00022723"/>
    </source>
</evidence>
<dbReference type="CDD" id="cd23137">
    <property type="entry name" value="RING-HC_TRY3-like"/>
    <property type="match status" value="1"/>
</dbReference>
<gene>
    <name evidence="9" type="ORF">CANVERA_P4270</name>
</gene>
<sequence length="476" mass="55259">MKFAKTLERTLAEDIPSEWVETAIQYKALKKTINKVVTELEFLGLEQDTLKLLINEHLNSDISDSPPIIAEYKLTKTEQDNHIIKPVLKITLDYSNKNYSDDHIYKIGIELKRKIELLLNDEDSNSDDDKIIELKDDGGELKVVQSRENSLSPPTSPTLKPEENNLDGLVSNSLDSQHEVYIILNSDAKFFDMLNDELNDLDLLREQEEDKIIEKVQDIAQLIRNAKRKQTELYKWRQLFKIYLDSEVYFKYNEIFPSSQRNSEQIKKNLDEFLSNVDKSGVMTQLKKKNSLTTFNQFTEMNFHLLKILQFQTINNEALRKILKKFDKQTSLNIKNTFPKLVTNDHVFMSGSSVAQSICFIIQESIIQLIPQIDDYSCPICTNIAYKPIRLNCGHLFCVRCLVKLKQQDKTNCPMCRKPDAVANADSRNLDLDTMELMKRYFPIEVKAKLKERDKEKFTELKQNAKGKHGEKCIVM</sequence>
<dbReference type="Pfam" id="PF15227">
    <property type="entry name" value="zf-C3HC4_4"/>
    <property type="match status" value="1"/>
</dbReference>
<dbReference type="AlphaFoldDB" id="A0A9W4TY18"/>
<dbReference type="InterPro" id="IPR013083">
    <property type="entry name" value="Znf_RING/FYVE/PHD"/>
</dbReference>
<evidence type="ECO:0000313" key="9">
    <source>
        <dbReference type="EMBL" id="CAI5759758.1"/>
    </source>
</evidence>
<dbReference type="InterPro" id="IPR001841">
    <property type="entry name" value="Znf_RING"/>
</dbReference>
<evidence type="ECO:0000256" key="4">
    <source>
        <dbReference type="PROSITE-ProRule" id="PRU00175"/>
    </source>
</evidence>
<feature type="domain" description="SPX" evidence="8">
    <location>
        <begin position="1"/>
        <end position="340"/>
    </location>
</feature>
<dbReference type="PANTHER" id="PTHR23327">
    <property type="entry name" value="RING FINGER PROTEIN 127"/>
    <property type="match status" value="1"/>
</dbReference>
<accession>A0A9W4TY18</accession>
<keyword evidence="2 4" id="KW-0863">Zinc-finger</keyword>
<dbReference type="Proteomes" id="UP001152885">
    <property type="component" value="Unassembled WGS sequence"/>
</dbReference>
<dbReference type="PROSITE" id="PS50089">
    <property type="entry name" value="ZF_RING_2"/>
    <property type="match status" value="1"/>
</dbReference>
<keyword evidence="10" id="KW-1185">Reference proteome</keyword>
<evidence type="ECO:0000256" key="3">
    <source>
        <dbReference type="ARBA" id="ARBA00022833"/>
    </source>
</evidence>
<dbReference type="EMBL" id="CANTUO010000005">
    <property type="protein sequence ID" value="CAI5759758.1"/>
    <property type="molecule type" value="Genomic_DNA"/>
</dbReference>
<dbReference type="PANTHER" id="PTHR23327:SF51">
    <property type="entry name" value="TRANSCRIPTIONAL REGULATOR OF YEAST FORM ADHERENCE 3"/>
    <property type="match status" value="1"/>
</dbReference>
<dbReference type="InterPro" id="IPR017907">
    <property type="entry name" value="Znf_RING_CS"/>
</dbReference>
<evidence type="ECO:0000256" key="5">
    <source>
        <dbReference type="SAM" id="Coils"/>
    </source>
</evidence>
<reference evidence="9" key="1">
    <citation type="submission" date="2022-12" db="EMBL/GenBank/DDBJ databases">
        <authorList>
            <person name="Brejova B."/>
        </authorList>
    </citation>
    <scope>NUCLEOTIDE SEQUENCE</scope>
</reference>
<organism evidence="9 10">
    <name type="scientific">Candida verbasci</name>
    <dbReference type="NCBI Taxonomy" id="1227364"/>
    <lineage>
        <taxon>Eukaryota</taxon>
        <taxon>Fungi</taxon>
        <taxon>Dikarya</taxon>
        <taxon>Ascomycota</taxon>
        <taxon>Saccharomycotina</taxon>
        <taxon>Pichiomycetes</taxon>
        <taxon>Debaryomycetaceae</taxon>
        <taxon>Candida/Lodderomyces clade</taxon>
        <taxon>Candida</taxon>
    </lineage>
</organism>
<dbReference type="PROSITE" id="PS51382">
    <property type="entry name" value="SPX"/>
    <property type="match status" value="1"/>
</dbReference>
<feature type="domain" description="RING-type" evidence="7">
    <location>
        <begin position="378"/>
        <end position="417"/>
    </location>
</feature>
<keyword evidence="5" id="KW-0175">Coiled coil</keyword>
<feature type="coiled-coil region" evidence="5">
    <location>
        <begin position="191"/>
        <end position="225"/>
    </location>
</feature>
<proteinExistence type="predicted"/>
<dbReference type="Gene3D" id="3.30.40.10">
    <property type="entry name" value="Zinc/RING finger domain, C3HC4 (zinc finger)"/>
    <property type="match status" value="1"/>
</dbReference>
<dbReference type="GO" id="GO:0008270">
    <property type="term" value="F:zinc ion binding"/>
    <property type="evidence" value="ECO:0007669"/>
    <property type="project" value="UniProtKB-KW"/>
</dbReference>
<protein>
    <submittedName>
        <fullName evidence="9">Uncharacterized protein</fullName>
    </submittedName>
</protein>
<dbReference type="InterPro" id="IPR004331">
    <property type="entry name" value="SPX_dom"/>
</dbReference>
<keyword evidence="1" id="KW-0479">Metal-binding</keyword>
<evidence type="ECO:0000256" key="2">
    <source>
        <dbReference type="ARBA" id="ARBA00022771"/>
    </source>
</evidence>
<dbReference type="OrthoDB" id="5588846at2759"/>
<name>A0A9W4TY18_9ASCO</name>
<feature type="region of interest" description="Disordered" evidence="6">
    <location>
        <begin position="143"/>
        <end position="168"/>
    </location>
</feature>
<evidence type="ECO:0000256" key="6">
    <source>
        <dbReference type="SAM" id="MobiDB-lite"/>
    </source>
</evidence>
<dbReference type="FunFam" id="3.30.40.10:FF:000980">
    <property type="entry name" value="Transcriptional regulator of yeast form adherence 3"/>
    <property type="match status" value="1"/>
</dbReference>
<dbReference type="PROSITE" id="PS00518">
    <property type="entry name" value="ZF_RING_1"/>
    <property type="match status" value="1"/>
</dbReference>
<comment type="caution">
    <text evidence="9">The sequence shown here is derived from an EMBL/GenBank/DDBJ whole genome shotgun (WGS) entry which is preliminary data.</text>
</comment>